<sequence length="133" mass="14571">MNVVPDSVRAAARRAFEARPVDTLVADLMFDSVLDHDRRAAADPTVRTMRFGHRNGGADLRVTDSGDGRRVSLEVLPAQRASAEVRCTGSTFTVTTDDDGHAEFDVPIGLFSLVLRPLRSPQAKPLQTSWVRL</sequence>
<dbReference type="OrthoDB" id="5186395at2"/>
<organism evidence="1 2">
    <name type="scientific">Cryptosporangium phraense</name>
    <dbReference type="NCBI Taxonomy" id="2593070"/>
    <lineage>
        <taxon>Bacteria</taxon>
        <taxon>Bacillati</taxon>
        <taxon>Actinomycetota</taxon>
        <taxon>Actinomycetes</taxon>
        <taxon>Cryptosporangiales</taxon>
        <taxon>Cryptosporangiaceae</taxon>
        <taxon>Cryptosporangium</taxon>
    </lineage>
</organism>
<protein>
    <submittedName>
        <fullName evidence="1">Uncharacterized protein</fullName>
    </submittedName>
</protein>
<gene>
    <name evidence="1" type="ORF">FL583_07140</name>
</gene>
<dbReference type="Proteomes" id="UP000317982">
    <property type="component" value="Unassembled WGS sequence"/>
</dbReference>
<comment type="caution">
    <text evidence="1">The sequence shown here is derived from an EMBL/GenBank/DDBJ whole genome shotgun (WGS) entry which is preliminary data.</text>
</comment>
<evidence type="ECO:0000313" key="2">
    <source>
        <dbReference type="Proteomes" id="UP000317982"/>
    </source>
</evidence>
<proteinExistence type="predicted"/>
<name>A0A545AVZ8_9ACTN</name>
<reference evidence="1 2" key="1">
    <citation type="submission" date="2019-07" db="EMBL/GenBank/DDBJ databases">
        <title>Cryptosporangium phraense sp. nov., isolated from plant litter.</title>
        <authorList>
            <person name="Suriyachadkun C."/>
        </authorList>
    </citation>
    <scope>NUCLEOTIDE SEQUENCE [LARGE SCALE GENOMIC DNA]</scope>
    <source>
        <strain evidence="1 2">A-T 5661</strain>
    </source>
</reference>
<evidence type="ECO:0000313" key="1">
    <source>
        <dbReference type="EMBL" id="TQS45509.1"/>
    </source>
</evidence>
<dbReference type="AlphaFoldDB" id="A0A545AVZ8"/>
<accession>A0A545AVZ8</accession>
<dbReference type="InParanoid" id="A0A545AVZ8"/>
<dbReference type="EMBL" id="VIRS01000004">
    <property type="protein sequence ID" value="TQS45509.1"/>
    <property type="molecule type" value="Genomic_DNA"/>
</dbReference>
<dbReference type="RefSeq" id="WP_142703682.1">
    <property type="nucleotide sequence ID" value="NZ_VIRS01000004.1"/>
</dbReference>
<keyword evidence="2" id="KW-1185">Reference proteome</keyword>